<sequence>MATGHGSKNTFGGKGMQGKGSGTGAMTTMPEGMVGDNMILSNRDKAQHSSARGLDSKQIQTEQHQDHSANHYNED</sequence>
<evidence type="ECO:0000313" key="3">
    <source>
        <dbReference type="Proteomes" id="UP000666240"/>
    </source>
</evidence>
<feature type="compositionally biased region" description="Polar residues" evidence="1">
    <location>
        <begin position="1"/>
        <end position="10"/>
    </location>
</feature>
<gene>
    <name evidence="2" type="ORF">J5Y06_03155</name>
</gene>
<feature type="compositionally biased region" description="Basic and acidic residues" evidence="1">
    <location>
        <begin position="63"/>
        <end position="75"/>
    </location>
</feature>
<accession>A0A8J7R4Z5</accession>
<feature type="region of interest" description="Disordered" evidence="1">
    <location>
        <begin position="1"/>
        <end position="75"/>
    </location>
</feature>
<feature type="compositionally biased region" description="Gly residues" evidence="1">
    <location>
        <begin position="12"/>
        <end position="23"/>
    </location>
</feature>
<reference evidence="2" key="1">
    <citation type="submission" date="2021-03" db="EMBL/GenBank/DDBJ databases">
        <title>Genome sequencing and assembly of Tianweitania sediminis.</title>
        <authorList>
            <person name="Chhetri G."/>
        </authorList>
    </citation>
    <scope>NUCLEOTIDE SEQUENCE</scope>
    <source>
        <strain evidence="2">Z8</strain>
    </source>
</reference>
<dbReference type="EMBL" id="JAGIYY010000001">
    <property type="protein sequence ID" value="MBP0437652.1"/>
    <property type="molecule type" value="Genomic_DNA"/>
</dbReference>
<dbReference type="RefSeq" id="WP_209333645.1">
    <property type="nucleotide sequence ID" value="NZ_JAGIYY010000001.1"/>
</dbReference>
<evidence type="ECO:0000313" key="2">
    <source>
        <dbReference type="EMBL" id="MBP0437652.1"/>
    </source>
</evidence>
<proteinExistence type="predicted"/>
<protein>
    <submittedName>
        <fullName evidence="2">Uncharacterized protein</fullName>
    </submittedName>
</protein>
<comment type="caution">
    <text evidence="2">The sequence shown here is derived from an EMBL/GenBank/DDBJ whole genome shotgun (WGS) entry which is preliminary data.</text>
</comment>
<organism evidence="2 3">
    <name type="scientific">Tianweitania sediminis</name>
    <dbReference type="NCBI Taxonomy" id="1502156"/>
    <lineage>
        <taxon>Bacteria</taxon>
        <taxon>Pseudomonadati</taxon>
        <taxon>Pseudomonadota</taxon>
        <taxon>Alphaproteobacteria</taxon>
        <taxon>Hyphomicrobiales</taxon>
        <taxon>Phyllobacteriaceae</taxon>
        <taxon>Tianweitania</taxon>
    </lineage>
</organism>
<dbReference type="Proteomes" id="UP000666240">
    <property type="component" value="Unassembled WGS sequence"/>
</dbReference>
<dbReference type="AlphaFoldDB" id="A0A8J7R4Z5"/>
<keyword evidence="3" id="KW-1185">Reference proteome</keyword>
<evidence type="ECO:0000256" key="1">
    <source>
        <dbReference type="SAM" id="MobiDB-lite"/>
    </source>
</evidence>
<name>A0A8J7R4Z5_9HYPH</name>